<feature type="chain" id="PRO_5046550887" evidence="2">
    <location>
        <begin position="25"/>
        <end position="330"/>
    </location>
</feature>
<protein>
    <submittedName>
        <fullName evidence="3">ABC transporter substrate-binding protein</fullName>
    </submittedName>
</protein>
<dbReference type="PANTHER" id="PTHR30006:SF2">
    <property type="entry name" value="ABC TRANSPORTER SUBSTRATE-BINDING PROTEIN"/>
    <property type="match status" value="1"/>
</dbReference>
<accession>A0ABU3S994</accession>
<dbReference type="Gene3D" id="3.40.190.10">
    <property type="entry name" value="Periplasmic binding protein-like II"/>
    <property type="match status" value="2"/>
</dbReference>
<dbReference type="PANTHER" id="PTHR30006">
    <property type="entry name" value="THIAMINE-BINDING PERIPLASMIC PROTEIN-RELATED"/>
    <property type="match status" value="1"/>
</dbReference>
<proteinExistence type="predicted"/>
<dbReference type="SUPFAM" id="SSF53850">
    <property type="entry name" value="Periplasmic binding protein-like II"/>
    <property type="match status" value="1"/>
</dbReference>
<feature type="signal peptide" evidence="2">
    <location>
        <begin position="1"/>
        <end position="24"/>
    </location>
</feature>
<keyword evidence="1 2" id="KW-0732">Signal</keyword>
<dbReference type="CDD" id="cd13547">
    <property type="entry name" value="PBP2_Fbp_like_2"/>
    <property type="match status" value="1"/>
</dbReference>
<dbReference type="Proteomes" id="UP001254257">
    <property type="component" value="Unassembled WGS sequence"/>
</dbReference>
<reference evidence="3 4" key="1">
    <citation type="submission" date="2023-09" db="EMBL/GenBank/DDBJ databases">
        <title>Whole genome shotgun sequencing (WGS) of Bosea sp. ZW T0_25, isolated from stored onions (Allium cepa).</title>
        <authorList>
            <person name="Stoll D.A."/>
            <person name="Huch M."/>
        </authorList>
    </citation>
    <scope>NUCLEOTIDE SEQUENCE [LARGE SCALE GENOMIC DNA]</scope>
    <source>
        <strain evidence="3 4">ZW T0_25</strain>
    </source>
</reference>
<dbReference type="RefSeq" id="WP_316019187.1">
    <property type="nucleotide sequence ID" value="NZ_JAWDID010000023.1"/>
</dbReference>
<gene>
    <name evidence="3" type="ORF">RKE40_15795</name>
</gene>
<sequence>MTQTRRSLVIAALGGLLAVSPAFAQEPAGKLVLYTSQPEKDAAQTTAAFKKAYPKVEVEIFRSGTTEVMGKLAAEISAGQPRADVLLIADAASMEILKKDGRLLAYAGAKVDGLQPGSFDADKTYFGSKLITTGIAVNTGAKTRPTSWNDLGNPELKGQISMPSPLYSGAAAIMLSTMTARPDLGWKLFEQLKANEAVAVRGNGAVLRAVASGEKTYGVLVDFMAFNAKAQGSPVEFIFPKEGAPAVTEPVAILKTTKNEAASKAFVDFILSDEGQKLALAMGYIPAKPSVGSPSWLPAGTKINVMASDIAAVVKATEADKARFATMFGN</sequence>
<evidence type="ECO:0000313" key="4">
    <source>
        <dbReference type="Proteomes" id="UP001254257"/>
    </source>
</evidence>
<evidence type="ECO:0000313" key="3">
    <source>
        <dbReference type="EMBL" id="MDU0341360.1"/>
    </source>
</evidence>
<comment type="caution">
    <text evidence="3">The sequence shown here is derived from an EMBL/GenBank/DDBJ whole genome shotgun (WGS) entry which is preliminary data.</text>
</comment>
<organism evidence="3 4">
    <name type="scientific">Bosea rubneri</name>
    <dbReference type="NCBI Taxonomy" id="3075434"/>
    <lineage>
        <taxon>Bacteria</taxon>
        <taxon>Pseudomonadati</taxon>
        <taxon>Pseudomonadota</taxon>
        <taxon>Alphaproteobacteria</taxon>
        <taxon>Hyphomicrobiales</taxon>
        <taxon>Boseaceae</taxon>
        <taxon>Bosea</taxon>
    </lineage>
</organism>
<evidence type="ECO:0000256" key="1">
    <source>
        <dbReference type="ARBA" id="ARBA00022729"/>
    </source>
</evidence>
<dbReference type="Pfam" id="PF13343">
    <property type="entry name" value="SBP_bac_6"/>
    <property type="match status" value="1"/>
</dbReference>
<dbReference type="InterPro" id="IPR026045">
    <property type="entry name" value="Ferric-bd"/>
</dbReference>
<evidence type="ECO:0000256" key="2">
    <source>
        <dbReference type="SAM" id="SignalP"/>
    </source>
</evidence>
<keyword evidence="4" id="KW-1185">Reference proteome</keyword>
<name>A0ABU3S994_9HYPH</name>
<dbReference type="EMBL" id="JAWDID010000023">
    <property type="protein sequence ID" value="MDU0341360.1"/>
    <property type="molecule type" value="Genomic_DNA"/>
</dbReference>
<dbReference type="PIRSF" id="PIRSF002825">
    <property type="entry name" value="CfbpA"/>
    <property type="match status" value="1"/>
</dbReference>